<dbReference type="PANTHER" id="PTHR10827:SF98">
    <property type="entry name" value="45 KDA CALCIUM-BINDING PROTEIN"/>
    <property type="match status" value="1"/>
</dbReference>
<dbReference type="InterPro" id="IPR002048">
    <property type="entry name" value="EF_hand_dom"/>
</dbReference>
<dbReference type="Proteomes" id="UP000192455">
    <property type="component" value="Unassembled WGS sequence"/>
</dbReference>
<gene>
    <name evidence="6" type="ORF">SAMN05421849_2242</name>
</gene>
<dbReference type="PROSITE" id="PS00018">
    <property type="entry name" value="EF_HAND_1"/>
    <property type="match status" value="2"/>
</dbReference>
<evidence type="ECO:0000256" key="3">
    <source>
        <dbReference type="SAM" id="MobiDB-lite"/>
    </source>
</evidence>
<proteinExistence type="predicted"/>
<feature type="compositionally biased region" description="Basic and acidic residues" evidence="3">
    <location>
        <begin position="140"/>
        <end position="162"/>
    </location>
</feature>
<keyword evidence="2" id="KW-0677">Repeat</keyword>
<dbReference type="InterPro" id="IPR018247">
    <property type="entry name" value="EF_Hand_1_Ca_BS"/>
</dbReference>
<feature type="compositionally biased region" description="Acidic residues" evidence="3">
    <location>
        <begin position="128"/>
        <end position="139"/>
    </location>
</feature>
<feature type="domain" description="EF-hand" evidence="5">
    <location>
        <begin position="55"/>
        <end position="90"/>
    </location>
</feature>
<evidence type="ECO:0000256" key="4">
    <source>
        <dbReference type="SAM" id="SignalP"/>
    </source>
</evidence>
<keyword evidence="1" id="KW-0479">Metal-binding</keyword>
<dbReference type="OrthoDB" id="5470953at2"/>
<sequence length="206" mass="22442">MTRKTILGSLLVAATALGAGSLAAQDAEADKPSGQSWMSFESLDADGDGTVTLEEFQQRRNAMFESMDSDGDGKLSVEEIEAEAVKRARERAEAMVERFDKDGDGFLGAEEMPGPRDGGERMFKWLDQDGDGVITEEEFNQAREKMRERMDKRGSDRKDGGKMHKHWKSDRQKDAGAKATDGAADSGAEADNGSDQPTEDGQADQN</sequence>
<dbReference type="GO" id="GO:0005509">
    <property type="term" value="F:calcium ion binding"/>
    <property type="evidence" value="ECO:0007669"/>
    <property type="project" value="InterPro"/>
</dbReference>
<dbReference type="Pfam" id="PF13499">
    <property type="entry name" value="EF-hand_7"/>
    <property type="match status" value="1"/>
</dbReference>
<feature type="compositionally biased region" description="Acidic residues" evidence="3">
    <location>
        <begin position="197"/>
        <end position="206"/>
    </location>
</feature>
<dbReference type="Gene3D" id="1.10.238.10">
    <property type="entry name" value="EF-hand"/>
    <property type="match status" value="2"/>
</dbReference>
<feature type="region of interest" description="Disordered" evidence="3">
    <location>
        <begin position="100"/>
        <end position="206"/>
    </location>
</feature>
<dbReference type="PROSITE" id="PS50222">
    <property type="entry name" value="EF_HAND_2"/>
    <property type="match status" value="2"/>
</dbReference>
<dbReference type="PANTHER" id="PTHR10827">
    <property type="entry name" value="RETICULOCALBIN"/>
    <property type="match status" value="1"/>
</dbReference>
<name>A0A1R3X2W6_9RHOB</name>
<dbReference type="RefSeq" id="WP_076649912.1">
    <property type="nucleotide sequence ID" value="NZ_FTPS01000001.1"/>
</dbReference>
<evidence type="ECO:0000313" key="6">
    <source>
        <dbReference type="EMBL" id="SIT85062.1"/>
    </source>
</evidence>
<feature type="compositionally biased region" description="Low complexity" evidence="3">
    <location>
        <begin position="177"/>
        <end position="187"/>
    </location>
</feature>
<dbReference type="SUPFAM" id="SSF47473">
    <property type="entry name" value="EF-hand"/>
    <property type="match status" value="1"/>
</dbReference>
<evidence type="ECO:0000259" key="5">
    <source>
        <dbReference type="PROSITE" id="PS50222"/>
    </source>
</evidence>
<keyword evidence="4" id="KW-0732">Signal</keyword>
<organism evidence="6 7">
    <name type="scientific">Pontibaca methylaminivorans</name>
    <dbReference type="NCBI Taxonomy" id="515897"/>
    <lineage>
        <taxon>Bacteria</taxon>
        <taxon>Pseudomonadati</taxon>
        <taxon>Pseudomonadota</taxon>
        <taxon>Alphaproteobacteria</taxon>
        <taxon>Rhodobacterales</taxon>
        <taxon>Roseobacteraceae</taxon>
        <taxon>Pontibaca</taxon>
    </lineage>
</organism>
<feature type="chain" id="PRO_5012571297" evidence="4">
    <location>
        <begin position="25"/>
        <end position="206"/>
    </location>
</feature>
<dbReference type="STRING" id="515897.SAMN05421849_2242"/>
<evidence type="ECO:0000313" key="7">
    <source>
        <dbReference type="Proteomes" id="UP000192455"/>
    </source>
</evidence>
<dbReference type="EMBL" id="FTPS01000001">
    <property type="protein sequence ID" value="SIT85062.1"/>
    <property type="molecule type" value="Genomic_DNA"/>
</dbReference>
<protein>
    <submittedName>
        <fullName evidence="6">Ca2+-binding protein, EF-hand superfamily</fullName>
    </submittedName>
</protein>
<feature type="signal peptide" evidence="4">
    <location>
        <begin position="1"/>
        <end position="24"/>
    </location>
</feature>
<dbReference type="InterPro" id="IPR011992">
    <property type="entry name" value="EF-hand-dom_pair"/>
</dbReference>
<dbReference type="AlphaFoldDB" id="A0A1R3X2W6"/>
<keyword evidence="7" id="KW-1185">Reference proteome</keyword>
<feature type="domain" description="EF-hand" evidence="5">
    <location>
        <begin position="114"/>
        <end position="149"/>
    </location>
</feature>
<dbReference type="CDD" id="cd00051">
    <property type="entry name" value="EFh"/>
    <property type="match status" value="1"/>
</dbReference>
<reference evidence="6 7" key="1">
    <citation type="submission" date="2017-01" db="EMBL/GenBank/DDBJ databases">
        <authorList>
            <person name="Mah S.A."/>
            <person name="Swanson W.J."/>
            <person name="Moy G.W."/>
            <person name="Vacquier V.D."/>
        </authorList>
    </citation>
    <scope>NUCLEOTIDE SEQUENCE [LARGE SCALE GENOMIC DNA]</scope>
    <source>
        <strain evidence="6 7">DSM 21219</strain>
    </source>
</reference>
<feature type="compositionally biased region" description="Basic and acidic residues" evidence="3">
    <location>
        <begin position="113"/>
        <end position="127"/>
    </location>
</feature>
<dbReference type="Pfam" id="PF13202">
    <property type="entry name" value="EF-hand_5"/>
    <property type="match status" value="2"/>
</dbReference>
<dbReference type="SMART" id="SM00054">
    <property type="entry name" value="EFh"/>
    <property type="match status" value="2"/>
</dbReference>
<accession>A0A1R3X2W6</accession>
<evidence type="ECO:0000256" key="2">
    <source>
        <dbReference type="ARBA" id="ARBA00022737"/>
    </source>
</evidence>
<evidence type="ECO:0000256" key="1">
    <source>
        <dbReference type="ARBA" id="ARBA00022723"/>
    </source>
</evidence>